<feature type="region of interest" description="Disordered" evidence="1">
    <location>
        <begin position="111"/>
        <end position="184"/>
    </location>
</feature>
<gene>
    <name evidence="3" type="ORF">GCM10008021_03220</name>
    <name evidence="2" type="ORF">GCM10010914_06550</name>
</gene>
<evidence type="ECO:0000313" key="5">
    <source>
        <dbReference type="Proteomes" id="UP000652720"/>
    </source>
</evidence>
<proteinExistence type="predicted"/>
<evidence type="ECO:0000313" key="3">
    <source>
        <dbReference type="EMBL" id="GGP28671.1"/>
    </source>
</evidence>
<evidence type="ECO:0000313" key="2">
    <source>
        <dbReference type="EMBL" id="GGI75040.1"/>
    </source>
</evidence>
<dbReference type="GeneID" id="59164604"/>
<feature type="region of interest" description="Disordered" evidence="1">
    <location>
        <begin position="196"/>
        <end position="230"/>
    </location>
</feature>
<keyword evidence="4" id="KW-1185">Reference proteome</keyword>
<accession>A0AAV4K5A0</accession>
<dbReference type="Proteomes" id="UP000652720">
    <property type="component" value="Unassembled WGS sequence"/>
</dbReference>
<feature type="compositionally biased region" description="Polar residues" evidence="1">
    <location>
        <begin position="202"/>
        <end position="219"/>
    </location>
</feature>
<dbReference type="RefSeq" id="WP_152423438.1">
    <property type="nucleotide sequence ID" value="NZ_BMLZ01000003.1"/>
</dbReference>
<dbReference type="EMBL" id="BMLZ01000003">
    <property type="protein sequence ID" value="GGP28671.1"/>
    <property type="molecule type" value="Genomic_DNA"/>
</dbReference>
<feature type="compositionally biased region" description="Basic and acidic residues" evidence="1">
    <location>
        <begin position="171"/>
        <end position="183"/>
    </location>
</feature>
<reference evidence="2" key="2">
    <citation type="journal article" date="2014" name="Int. J. Syst. Evol. Microbiol.">
        <title>Complete genome sequence of Corynebacterium casei LMG S-19264T (=DSM 44701T), isolated from a smear-ripened cheese.</title>
        <authorList>
            <consortium name="US DOE Joint Genome Institute (JGI-PGF)"/>
            <person name="Walter F."/>
            <person name="Albersmeier A."/>
            <person name="Kalinowski J."/>
            <person name="Ruckert C."/>
        </authorList>
    </citation>
    <scope>NUCLEOTIDE SEQUENCE</scope>
    <source>
        <strain evidence="2">CGMCC 1.8885</strain>
    </source>
</reference>
<reference evidence="3" key="1">
    <citation type="journal article" date="2014" name="Int. J. Syst. Evol. Microbiol.">
        <title>Complete genome of a new Firmicutes species belonging to the dominant human colonic microbiota ('Ruminococcus bicirculans') reveals two chromosomes and a selective capacity to utilize plant glucans.</title>
        <authorList>
            <consortium name="NISC Comparative Sequencing Program"/>
            <person name="Wegmann U."/>
            <person name="Louis P."/>
            <person name="Goesmann A."/>
            <person name="Henrissat B."/>
            <person name="Duncan S.H."/>
            <person name="Flint H.J."/>
        </authorList>
    </citation>
    <scope>NUCLEOTIDE SEQUENCE</scope>
    <source>
        <strain evidence="3">CGMCC 1.8884</strain>
    </source>
</reference>
<evidence type="ECO:0000256" key="1">
    <source>
        <dbReference type="SAM" id="MobiDB-lite"/>
    </source>
</evidence>
<sequence>MSFSPPNYTQTPNELFALQKLMKEAELRVTLVIVRETFGWNLGGHAAALSLQNLMNETGMSKQGVLNGVEAGRQRGTIRTVKVGKEVYYGLSVKDVIVPQEGQLSRPKTVNLVDSDGQLSGPIAKPKGQRSGPKRSTRLTQTVNEVDPDGQRSRPTTPVFDRPEGQISASKDNERQERQERQDVVYVETEVFEGKIPAPETAPSTQAPVQVPQGPSNAGETDAPSTEDVPPAAAPLDALRQALSPWSADKLIAERVARQGERGWQSLSTERIHELRQQAFDKRGNRYRGDLCALLDTEITKNNHANGTDAAEKDWLA</sequence>
<dbReference type="EMBL" id="BMMA01000004">
    <property type="protein sequence ID" value="GGI75040.1"/>
    <property type="molecule type" value="Genomic_DNA"/>
</dbReference>
<organism evidence="2 5">
    <name type="scientific">Deinococcus wulumuqiensis</name>
    <dbReference type="NCBI Taxonomy" id="980427"/>
    <lineage>
        <taxon>Bacteria</taxon>
        <taxon>Thermotogati</taxon>
        <taxon>Deinococcota</taxon>
        <taxon>Deinococci</taxon>
        <taxon>Deinococcales</taxon>
        <taxon>Deinococcaceae</taxon>
        <taxon>Deinococcus</taxon>
    </lineage>
</organism>
<reference evidence="4" key="3">
    <citation type="journal article" date="2019" name="Int. J. Syst. Evol. Microbiol.">
        <title>The Global Catalogue of Microorganisms (GCM) 10K type strain sequencing project: providing services to taxonomists for standard genome sequencing and annotation.</title>
        <authorList>
            <consortium name="The Broad Institute Genomics Platform"/>
            <consortium name="The Broad Institute Genome Sequencing Center for Infectious Disease"/>
            <person name="Wu L."/>
            <person name="Ma J."/>
        </authorList>
    </citation>
    <scope>NUCLEOTIDE SEQUENCE [LARGE SCALE GENOMIC DNA]</scope>
    <source>
        <strain evidence="4">CGMCC 1.8884</strain>
    </source>
</reference>
<reference evidence="2" key="4">
    <citation type="submission" date="2023-08" db="EMBL/GenBank/DDBJ databases">
        <authorList>
            <person name="Sun Q."/>
            <person name="Zhou Y."/>
        </authorList>
    </citation>
    <scope>NUCLEOTIDE SEQUENCE</scope>
    <source>
        <strain evidence="3">CGMCC 1.8884</strain>
        <strain evidence="2">CGMCC 1.8885</strain>
    </source>
</reference>
<dbReference type="InterPro" id="IPR036388">
    <property type="entry name" value="WH-like_DNA-bd_sf"/>
</dbReference>
<dbReference type="Gene3D" id="1.10.10.10">
    <property type="entry name" value="Winged helix-like DNA-binding domain superfamily/Winged helix DNA-binding domain"/>
    <property type="match status" value="1"/>
</dbReference>
<protein>
    <submittedName>
        <fullName evidence="2">Uncharacterized protein</fullName>
    </submittedName>
</protein>
<comment type="caution">
    <text evidence="2">The sequence shown here is derived from an EMBL/GenBank/DDBJ whole genome shotgun (WGS) entry which is preliminary data.</text>
</comment>
<dbReference type="Proteomes" id="UP000630135">
    <property type="component" value="Unassembled WGS sequence"/>
</dbReference>
<dbReference type="AlphaFoldDB" id="A0AAV4K5A0"/>
<name>A0AAV4K5A0_9DEIO</name>
<evidence type="ECO:0000313" key="4">
    <source>
        <dbReference type="Proteomes" id="UP000630135"/>
    </source>
</evidence>